<evidence type="ECO:0000313" key="11">
    <source>
        <dbReference type="EMBL" id="WRQ88414.1"/>
    </source>
</evidence>
<dbReference type="CDD" id="cd03791">
    <property type="entry name" value="GT5_Glycogen_synthase_DULL1-like"/>
    <property type="match status" value="1"/>
</dbReference>
<evidence type="ECO:0000256" key="5">
    <source>
        <dbReference type="ARBA" id="ARBA00022676"/>
    </source>
</evidence>
<gene>
    <name evidence="8 11" type="primary">glgA</name>
    <name evidence="11" type="ORF">K1X11_003295</name>
</gene>
<dbReference type="HAMAP" id="MF_00484">
    <property type="entry name" value="Glycogen_synth"/>
    <property type="match status" value="1"/>
</dbReference>
<feature type="binding site" evidence="8">
    <location>
        <position position="15"/>
    </location>
    <ligand>
        <name>ADP-alpha-D-glucose</name>
        <dbReference type="ChEBI" id="CHEBI:57498"/>
    </ligand>
</feature>
<evidence type="ECO:0000256" key="4">
    <source>
        <dbReference type="ARBA" id="ARBA00010281"/>
    </source>
</evidence>
<keyword evidence="6 8" id="KW-0808">Transferase</keyword>
<dbReference type="NCBIfam" id="TIGR02095">
    <property type="entry name" value="glgA"/>
    <property type="match status" value="1"/>
</dbReference>
<proteinExistence type="inferred from homology"/>
<organism evidence="11 12">
    <name type="scientific">Actomonas aquatica</name>
    <dbReference type="NCBI Taxonomy" id="2866162"/>
    <lineage>
        <taxon>Bacteria</taxon>
        <taxon>Pseudomonadati</taxon>
        <taxon>Verrucomicrobiota</taxon>
        <taxon>Opitutia</taxon>
        <taxon>Opitutales</taxon>
        <taxon>Opitutaceae</taxon>
        <taxon>Actomonas</taxon>
    </lineage>
</organism>
<feature type="domain" description="Glycosyl transferase family 1" evidence="9">
    <location>
        <begin position="301"/>
        <end position="450"/>
    </location>
</feature>
<evidence type="ECO:0000259" key="10">
    <source>
        <dbReference type="Pfam" id="PF08323"/>
    </source>
</evidence>
<dbReference type="InterPro" id="IPR001296">
    <property type="entry name" value="Glyco_trans_1"/>
</dbReference>
<keyword evidence="7 8" id="KW-0320">Glycogen biosynthesis</keyword>
<dbReference type="NCBIfam" id="NF001899">
    <property type="entry name" value="PRK00654.1-2"/>
    <property type="match status" value="1"/>
</dbReference>
<dbReference type="Pfam" id="PF00534">
    <property type="entry name" value="Glycos_transf_1"/>
    <property type="match status" value="1"/>
</dbReference>
<dbReference type="SUPFAM" id="SSF53756">
    <property type="entry name" value="UDP-Glycosyltransferase/glycogen phosphorylase"/>
    <property type="match status" value="1"/>
</dbReference>
<dbReference type="GO" id="GO:0009011">
    <property type="term" value="F:alpha-1,4-glucan glucosyltransferase (ADP-glucose donor) activity"/>
    <property type="evidence" value="ECO:0007669"/>
    <property type="project" value="UniProtKB-EC"/>
</dbReference>
<dbReference type="Pfam" id="PF08323">
    <property type="entry name" value="Glyco_transf_5"/>
    <property type="match status" value="1"/>
</dbReference>
<dbReference type="EMBL" id="CP139781">
    <property type="protein sequence ID" value="WRQ88414.1"/>
    <property type="molecule type" value="Genomic_DNA"/>
</dbReference>
<dbReference type="Proteomes" id="UP000738431">
    <property type="component" value="Chromosome"/>
</dbReference>
<accession>A0ABZ1C9Z1</accession>
<evidence type="ECO:0000259" key="9">
    <source>
        <dbReference type="Pfam" id="PF00534"/>
    </source>
</evidence>
<dbReference type="InterPro" id="IPR013534">
    <property type="entry name" value="Starch_synth_cat_dom"/>
</dbReference>
<dbReference type="EC" id="2.4.1.21" evidence="8"/>
<dbReference type="PANTHER" id="PTHR45825:SF11">
    <property type="entry name" value="ALPHA AMYLASE DOMAIN-CONTAINING PROTEIN"/>
    <property type="match status" value="1"/>
</dbReference>
<keyword evidence="5 8" id="KW-0328">Glycosyltransferase</keyword>
<dbReference type="InterPro" id="IPR011835">
    <property type="entry name" value="GS/SS"/>
</dbReference>
<feature type="domain" description="Starch synthase catalytic" evidence="10">
    <location>
        <begin position="2"/>
        <end position="243"/>
    </location>
</feature>
<dbReference type="Gene3D" id="3.40.50.2000">
    <property type="entry name" value="Glycogen Phosphorylase B"/>
    <property type="match status" value="2"/>
</dbReference>
<evidence type="ECO:0000256" key="8">
    <source>
        <dbReference type="HAMAP-Rule" id="MF_00484"/>
    </source>
</evidence>
<comment type="similarity">
    <text evidence="4 8">Belongs to the glycosyltransferase 1 family. Bacterial/plant glycogen synthase subfamily.</text>
</comment>
<reference evidence="11 12" key="1">
    <citation type="submission" date="2021-08" db="EMBL/GenBank/DDBJ databases">
        <authorList>
            <person name="Zhang D."/>
            <person name="Zhang A."/>
            <person name="Wang L."/>
        </authorList>
    </citation>
    <scope>NUCLEOTIDE SEQUENCE [LARGE SCALE GENOMIC DNA]</scope>
    <source>
        <strain evidence="11 12">WL0086</strain>
    </source>
</reference>
<evidence type="ECO:0000256" key="6">
    <source>
        <dbReference type="ARBA" id="ARBA00022679"/>
    </source>
</evidence>
<protein>
    <recommendedName>
        <fullName evidence="8">Glycogen synthase</fullName>
        <ecNumber evidence="8">2.4.1.21</ecNumber>
    </recommendedName>
    <alternativeName>
        <fullName evidence="8">Starch [bacterial glycogen] synthase</fullName>
    </alternativeName>
</protein>
<dbReference type="RefSeq" id="WP_221032528.1">
    <property type="nucleotide sequence ID" value="NZ_CP139781.1"/>
</dbReference>
<keyword evidence="12" id="KW-1185">Reference proteome</keyword>
<name>A0ABZ1C9Z1_9BACT</name>
<dbReference type="PANTHER" id="PTHR45825">
    <property type="entry name" value="GRANULE-BOUND STARCH SYNTHASE 1, CHLOROPLASTIC/AMYLOPLASTIC"/>
    <property type="match status" value="1"/>
</dbReference>
<evidence type="ECO:0000256" key="3">
    <source>
        <dbReference type="ARBA" id="ARBA00004964"/>
    </source>
</evidence>
<comment type="pathway">
    <text evidence="3 8">Glycan biosynthesis; glycogen biosynthesis.</text>
</comment>
<evidence type="ECO:0000256" key="7">
    <source>
        <dbReference type="ARBA" id="ARBA00023056"/>
    </source>
</evidence>
<evidence type="ECO:0000256" key="1">
    <source>
        <dbReference type="ARBA" id="ARBA00001478"/>
    </source>
</evidence>
<comment type="catalytic activity">
    <reaction evidence="1 8">
        <text>[(1-&gt;4)-alpha-D-glucosyl](n) + ADP-alpha-D-glucose = [(1-&gt;4)-alpha-D-glucosyl](n+1) + ADP + H(+)</text>
        <dbReference type="Rhea" id="RHEA:18189"/>
        <dbReference type="Rhea" id="RHEA-COMP:9584"/>
        <dbReference type="Rhea" id="RHEA-COMP:9587"/>
        <dbReference type="ChEBI" id="CHEBI:15378"/>
        <dbReference type="ChEBI" id="CHEBI:15444"/>
        <dbReference type="ChEBI" id="CHEBI:57498"/>
        <dbReference type="ChEBI" id="CHEBI:456216"/>
        <dbReference type="EC" id="2.4.1.21"/>
    </reaction>
</comment>
<comment type="function">
    <text evidence="2 8">Synthesizes alpha-1,4-glucan chains using ADP-glucose.</text>
</comment>
<reference evidence="11 12" key="2">
    <citation type="submission" date="2023-12" db="EMBL/GenBank/DDBJ databases">
        <title>Description of an unclassified Opitutus bacterium of Verrucomicrobiota.</title>
        <authorList>
            <person name="Zhang D.-F."/>
        </authorList>
    </citation>
    <scope>NUCLEOTIDE SEQUENCE [LARGE SCALE GENOMIC DNA]</scope>
    <source>
        <strain evidence="11 12">WL0086</strain>
    </source>
</reference>
<evidence type="ECO:0000256" key="2">
    <source>
        <dbReference type="ARBA" id="ARBA00002764"/>
    </source>
</evidence>
<sequence length="482" mass="53681">MKIVHVASEMFPYVKTGGLADVVGSLARALARKNHEVTVFLPGYRSVLEHPEVEPLLRRTRRLRIEMGDMFMTGDVRVFSPAPNLTVHLICREEFFDRKAPYGNGERDYEDNHHRFIFFCKAVVEVMRLTNLDADVVHGHDWQTGLLPLLLRATEQRHRVNLAMHTVHTIHNLAFQGLFPMKSFYRTNLPTELMGIDGVEYYGQASMMKAGILFADRITTVSPQYAEEIQTSDYGCGLDGVVQLRADDLLGILNGIDTDTWNPATDALLPGNFSAADLGGRKLCRSELLKKAGFDPRFSGPVFGMVCRLTEQKGVQLLLANRAFFERENVRLIVLGSGDGLLEEGMQELADALPDKVYFRKVLDEKFSHLVEAGSDFFVMPSLFEPCGLNQMYSQAYGAVPIVTRVGGLIDTVTDIDDEPADGTGILIEPTAAGLAGGLERALDLRMDRAAYDAVQQRGMGRDFSWEKAAEVYDAFYEELGA</sequence>
<evidence type="ECO:0000313" key="12">
    <source>
        <dbReference type="Proteomes" id="UP000738431"/>
    </source>
</evidence>